<comment type="caution">
    <text evidence="10">The sequence shown here is derived from an EMBL/GenBank/DDBJ whole genome shotgun (WGS) entry which is preliminary data.</text>
</comment>
<dbReference type="Pfam" id="PF00072">
    <property type="entry name" value="Response_reg"/>
    <property type="match status" value="1"/>
</dbReference>
<dbReference type="AlphaFoldDB" id="A0A2T5UBZ5"/>
<accession>A0A2T5UBZ5</accession>
<dbReference type="GO" id="GO:0005829">
    <property type="term" value="C:cytosol"/>
    <property type="evidence" value="ECO:0007669"/>
    <property type="project" value="TreeGrafter"/>
</dbReference>
<dbReference type="GO" id="GO:0032993">
    <property type="term" value="C:protein-DNA complex"/>
    <property type="evidence" value="ECO:0007669"/>
    <property type="project" value="TreeGrafter"/>
</dbReference>
<dbReference type="InterPro" id="IPR011006">
    <property type="entry name" value="CheY-like_superfamily"/>
</dbReference>
<name>A0A2T5UBZ5_9SPHN</name>
<dbReference type="PROSITE" id="PS50110">
    <property type="entry name" value="RESPONSE_REGULATORY"/>
    <property type="match status" value="1"/>
</dbReference>
<evidence type="ECO:0000256" key="7">
    <source>
        <dbReference type="PROSITE-ProRule" id="PRU01091"/>
    </source>
</evidence>
<dbReference type="SMART" id="SM00448">
    <property type="entry name" value="REC"/>
    <property type="match status" value="1"/>
</dbReference>
<dbReference type="SUPFAM" id="SSF52172">
    <property type="entry name" value="CheY-like"/>
    <property type="match status" value="1"/>
</dbReference>
<dbReference type="GO" id="GO:0000156">
    <property type="term" value="F:phosphorelay response regulator activity"/>
    <property type="evidence" value="ECO:0007669"/>
    <property type="project" value="TreeGrafter"/>
</dbReference>
<reference evidence="10 11" key="1">
    <citation type="submission" date="2018-04" db="EMBL/GenBank/DDBJ databases">
        <title>Genomic Encyclopedia of Type Strains, Phase III (KMG-III): the genomes of soil and plant-associated and newly described type strains.</title>
        <authorList>
            <person name="Whitman W."/>
        </authorList>
    </citation>
    <scope>NUCLEOTIDE SEQUENCE [LARGE SCALE GENOMIC DNA]</scope>
    <source>
        <strain evidence="10 11">MA-olki</strain>
    </source>
</reference>
<dbReference type="PANTHER" id="PTHR48111">
    <property type="entry name" value="REGULATOR OF RPOS"/>
    <property type="match status" value="1"/>
</dbReference>
<evidence type="ECO:0000256" key="4">
    <source>
        <dbReference type="ARBA" id="ARBA00023125"/>
    </source>
</evidence>
<keyword evidence="2" id="KW-0902">Two-component regulatory system</keyword>
<dbReference type="PROSITE" id="PS51755">
    <property type="entry name" value="OMPR_PHOB"/>
    <property type="match status" value="1"/>
</dbReference>
<feature type="modified residue" description="4-aspartylphosphate" evidence="6">
    <location>
        <position position="66"/>
    </location>
</feature>
<feature type="DNA-binding region" description="OmpR/PhoB-type" evidence="7">
    <location>
        <begin position="143"/>
        <end position="241"/>
    </location>
</feature>
<dbReference type="GO" id="GO:0006355">
    <property type="term" value="P:regulation of DNA-templated transcription"/>
    <property type="evidence" value="ECO:0007669"/>
    <property type="project" value="InterPro"/>
</dbReference>
<keyword evidence="5" id="KW-0804">Transcription</keyword>
<dbReference type="CDD" id="cd19935">
    <property type="entry name" value="REC_OmpR_CusR-like"/>
    <property type="match status" value="1"/>
</dbReference>
<dbReference type="Gene3D" id="3.40.50.2300">
    <property type="match status" value="1"/>
</dbReference>
<dbReference type="EMBL" id="QAYE01000001">
    <property type="protein sequence ID" value="PTW49030.1"/>
    <property type="molecule type" value="Genomic_DNA"/>
</dbReference>
<dbReference type="Gene3D" id="1.10.10.10">
    <property type="entry name" value="Winged helix-like DNA-binding domain superfamily/Winged helix DNA-binding domain"/>
    <property type="match status" value="1"/>
</dbReference>
<dbReference type="InterPro" id="IPR039420">
    <property type="entry name" value="WalR-like"/>
</dbReference>
<sequence length="243" mass="26114">MTTEIGGREGDTALSRKILIVEDDASTSAYLAKGLAEAGHAIEACADGRDGLFLASEGIFDLIIADRMLPGLDGLSMVSAIRAAGIATPVLILSALAAVDDRVDGLKAGADDYLCKPFSFAELSARIEAMLRRSDRAATEPQKTKLSVGDLEIDLLARAVSRAGRSIPLGAREFNLLEFLARHAGQVVTRTMMLEKIWNYHFDPGSNVVDVHIGRLRRKLEEGFPTPILHTVRGAGYRLAVEG</sequence>
<organism evidence="10 11">
    <name type="scientific">Sphingomonas faeni</name>
    <dbReference type="NCBI Taxonomy" id="185950"/>
    <lineage>
        <taxon>Bacteria</taxon>
        <taxon>Pseudomonadati</taxon>
        <taxon>Pseudomonadota</taxon>
        <taxon>Alphaproteobacteria</taxon>
        <taxon>Sphingomonadales</taxon>
        <taxon>Sphingomonadaceae</taxon>
        <taxon>Sphingomonas</taxon>
    </lineage>
</organism>
<dbReference type="Proteomes" id="UP000244013">
    <property type="component" value="Unassembled WGS sequence"/>
</dbReference>
<dbReference type="InterPro" id="IPR036388">
    <property type="entry name" value="WH-like_DNA-bd_sf"/>
</dbReference>
<keyword evidence="1 6" id="KW-0597">Phosphoprotein</keyword>
<dbReference type="Gene3D" id="6.10.250.690">
    <property type="match status" value="1"/>
</dbReference>
<evidence type="ECO:0000259" key="9">
    <source>
        <dbReference type="PROSITE" id="PS51755"/>
    </source>
</evidence>
<feature type="domain" description="Response regulatory" evidence="8">
    <location>
        <begin position="17"/>
        <end position="131"/>
    </location>
</feature>
<feature type="domain" description="OmpR/PhoB-type" evidence="9">
    <location>
        <begin position="143"/>
        <end position="241"/>
    </location>
</feature>
<protein>
    <submittedName>
        <fullName evidence="10">Two-component system OmpR family response regulator</fullName>
    </submittedName>
</protein>
<dbReference type="CDD" id="cd00383">
    <property type="entry name" value="trans_reg_C"/>
    <property type="match status" value="1"/>
</dbReference>
<dbReference type="InterPro" id="IPR001789">
    <property type="entry name" value="Sig_transdc_resp-reg_receiver"/>
</dbReference>
<evidence type="ECO:0000313" key="10">
    <source>
        <dbReference type="EMBL" id="PTW49030.1"/>
    </source>
</evidence>
<keyword evidence="4 7" id="KW-0238">DNA-binding</keyword>
<dbReference type="PANTHER" id="PTHR48111:SF76">
    <property type="entry name" value="TWO-COMPONENT RESPONSE REGULATOR"/>
    <property type="match status" value="1"/>
</dbReference>
<evidence type="ECO:0000256" key="3">
    <source>
        <dbReference type="ARBA" id="ARBA00023015"/>
    </source>
</evidence>
<keyword evidence="3" id="KW-0805">Transcription regulation</keyword>
<dbReference type="FunFam" id="1.10.10.10:FF:000005">
    <property type="entry name" value="Two-component system response regulator"/>
    <property type="match status" value="1"/>
</dbReference>
<proteinExistence type="predicted"/>
<evidence type="ECO:0000256" key="1">
    <source>
        <dbReference type="ARBA" id="ARBA00022553"/>
    </source>
</evidence>
<evidence type="ECO:0000259" key="8">
    <source>
        <dbReference type="PROSITE" id="PS50110"/>
    </source>
</evidence>
<evidence type="ECO:0000313" key="11">
    <source>
        <dbReference type="Proteomes" id="UP000244013"/>
    </source>
</evidence>
<evidence type="ECO:0000256" key="2">
    <source>
        <dbReference type="ARBA" id="ARBA00023012"/>
    </source>
</evidence>
<gene>
    <name evidence="10" type="ORF">C8J25_101533</name>
</gene>
<dbReference type="SMART" id="SM00862">
    <property type="entry name" value="Trans_reg_C"/>
    <property type="match status" value="1"/>
</dbReference>
<dbReference type="InterPro" id="IPR016032">
    <property type="entry name" value="Sig_transdc_resp-reg_C-effctor"/>
</dbReference>
<dbReference type="GO" id="GO:0000976">
    <property type="term" value="F:transcription cis-regulatory region binding"/>
    <property type="evidence" value="ECO:0007669"/>
    <property type="project" value="TreeGrafter"/>
</dbReference>
<dbReference type="InterPro" id="IPR001867">
    <property type="entry name" value="OmpR/PhoB-type_DNA-bd"/>
</dbReference>
<dbReference type="Pfam" id="PF00486">
    <property type="entry name" value="Trans_reg_C"/>
    <property type="match status" value="1"/>
</dbReference>
<evidence type="ECO:0000256" key="5">
    <source>
        <dbReference type="ARBA" id="ARBA00023163"/>
    </source>
</evidence>
<dbReference type="SUPFAM" id="SSF46894">
    <property type="entry name" value="C-terminal effector domain of the bipartite response regulators"/>
    <property type="match status" value="1"/>
</dbReference>
<evidence type="ECO:0000256" key="6">
    <source>
        <dbReference type="PROSITE-ProRule" id="PRU00169"/>
    </source>
</evidence>